<dbReference type="Pfam" id="PF16258">
    <property type="entry name" value="DUF4912"/>
    <property type="match status" value="1"/>
</dbReference>
<name>Q11AD2_TRIEI</name>
<dbReference type="RefSeq" id="WP_011609946.1">
    <property type="nucleotide sequence ID" value="NC_008312.1"/>
</dbReference>
<dbReference type="eggNOG" id="COG3330">
    <property type="taxonomic scope" value="Bacteria"/>
</dbReference>
<protein>
    <submittedName>
        <fullName evidence="2">Rho termination factor-like</fullName>
    </submittedName>
</protein>
<sequence>MVQERPPLEEMTLRQLRKVASELGISRYSRMRKAQLLAAVIEAQGMNNLSSAPLSKLEVQERAEAKKFESGEENNIDDFFSSVDEGLTDLPNGYAKSKIVLMPRDPEWAYAYWDISNELKEELRSQGGQQLALRTYDVTDINLDSQSPHSIQEYPCDELAREWYIPIPVSDRNYTVEIGYRCADGRWLVLSRSEEVNIPPVYPSDWIDEQFITVSWDEDLRGKTFMELFPASRQITFHDNHDDIYQGMFGIAEAEDKRVSGSMFGSVQMVPGSGQMIEETLSSYAMVSGLGMWASGSNVSCGNQMMSGVGQTMSGVGLNASGVGLTASGVGLTASGVGLTASGVGLNASGVGLTASGVGLNASGVGLTASGVGLNASGVGLTASGVGLNASGVGLTASGVGLNASGVGLTASGVGLNASGVGLTASGVGLNASGVGLTASGMGMNMSGVGLTASGMGMNMSGVGLTASGVGMNMSGVGLTASGMGMNMSGVGLTASGMGMNMSGVGLTASGMGMNMSGVGLTASGMGMNMSGVGLTASGMGMNMSGVGLTASGMGMNMSGVGLTASGMGMNMSGVGLTASGMGMNMSGVGLTASGMGMNMSGVGLTASGMGMNMSGVGLTASGMGMNMSGIAGSIPPIRPRKFWLVADAELIIHGATEPDATVTIGGRPIKLNPDGTFRFQMAFPDGLIDYPIMAVAVDGEQNRSIHMQFTRETPERHTNKKEEAILEWMS</sequence>
<dbReference type="STRING" id="203124.Tery_0018"/>
<proteinExistence type="predicted"/>
<dbReference type="PANTHER" id="PTHR37917">
    <property type="entry name" value="PROTEIN CBG03580"/>
    <property type="match status" value="1"/>
</dbReference>
<gene>
    <name evidence="2" type="ordered locus">Tery_0018</name>
</gene>
<evidence type="ECO:0000259" key="1">
    <source>
        <dbReference type="SMART" id="SM00959"/>
    </source>
</evidence>
<organism evidence="2">
    <name type="scientific">Trichodesmium erythraeum (strain IMS101)</name>
    <dbReference type="NCBI Taxonomy" id="203124"/>
    <lineage>
        <taxon>Bacteria</taxon>
        <taxon>Bacillati</taxon>
        <taxon>Cyanobacteriota</taxon>
        <taxon>Cyanophyceae</taxon>
        <taxon>Oscillatoriophycideae</taxon>
        <taxon>Oscillatoriales</taxon>
        <taxon>Microcoleaceae</taxon>
        <taxon>Trichodesmium</taxon>
    </lineage>
</organism>
<dbReference type="eggNOG" id="COG5295">
    <property type="taxonomic scope" value="Bacteria"/>
</dbReference>
<reference evidence="2" key="1">
    <citation type="submission" date="2006-06" db="EMBL/GenBank/DDBJ databases">
        <title>Complete sequence of Trichodesmium erythraeum IMS101.</title>
        <authorList>
            <consortium name="US DOE Joint Genome Institute"/>
            <person name="Copeland A."/>
            <person name="Lucas S."/>
            <person name="Lapidus A."/>
            <person name="Barry K."/>
            <person name="Detter J.C."/>
            <person name="Glavina del Rio T."/>
            <person name="Hammon N."/>
            <person name="Israni S."/>
            <person name="Dalin E."/>
            <person name="Tice H."/>
            <person name="Pitluck S."/>
            <person name="Kiss H."/>
            <person name="Munk A.C."/>
            <person name="Brettin T."/>
            <person name="Bruce D."/>
            <person name="Han C."/>
            <person name="Tapia R."/>
            <person name="Gilna P."/>
            <person name="Schmutz J."/>
            <person name="Larimer F."/>
            <person name="Land M."/>
            <person name="Hauser L."/>
            <person name="Kyrpides N."/>
            <person name="Kim E."/>
            <person name="Richardson P."/>
        </authorList>
    </citation>
    <scope>NUCLEOTIDE SEQUENCE [LARGE SCALE GENOMIC DNA]</scope>
    <source>
        <strain evidence="2">IMS101</strain>
    </source>
</reference>
<dbReference type="GO" id="GO:0006353">
    <property type="term" value="P:DNA-templated transcription termination"/>
    <property type="evidence" value="ECO:0007669"/>
    <property type="project" value="InterPro"/>
</dbReference>
<dbReference type="PANTHER" id="PTHR37917:SF9">
    <property type="entry name" value="RHOPTRY PROTEIN"/>
    <property type="match status" value="1"/>
</dbReference>
<dbReference type="OrthoDB" id="417618at2"/>
<dbReference type="SUPFAM" id="SSF68912">
    <property type="entry name" value="Rho N-terminal domain-like"/>
    <property type="match status" value="1"/>
</dbReference>
<dbReference type="KEGG" id="ter:Tery_0018"/>
<accession>Q11AD2</accession>
<dbReference type="Gene3D" id="1.10.720.10">
    <property type="match status" value="1"/>
</dbReference>
<dbReference type="Pfam" id="PF07498">
    <property type="entry name" value="Rho_N"/>
    <property type="match status" value="1"/>
</dbReference>
<dbReference type="InterPro" id="IPR032585">
    <property type="entry name" value="DUF4912"/>
</dbReference>
<dbReference type="InterPro" id="IPR036269">
    <property type="entry name" value="Rho_N_sf"/>
</dbReference>
<dbReference type="InterPro" id="IPR011112">
    <property type="entry name" value="Rho-like_N"/>
</dbReference>
<dbReference type="AlphaFoldDB" id="Q11AD2"/>
<evidence type="ECO:0000313" key="2">
    <source>
        <dbReference type="EMBL" id="ABG49542.1"/>
    </source>
</evidence>
<dbReference type="HOGENOM" id="CLU_022760_0_0_3"/>
<dbReference type="EMBL" id="CP000393">
    <property type="protein sequence ID" value="ABG49542.1"/>
    <property type="molecule type" value="Genomic_DNA"/>
</dbReference>
<feature type="domain" description="Rho termination factor-like N-terminal" evidence="1">
    <location>
        <begin position="7"/>
        <end position="49"/>
    </location>
</feature>
<dbReference type="SMART" id="SM00959">
    <property type="entry name" value="Rho_N"/>
    <property type="match status" value="1"/>
</dbReference>